<evidence type="ECO:0000256" key="1">
    <source>
        <dbReference type="SAM" id="MobiDB-lite"/>
    </source>
</evidence>
<accession>A0ABZ2MAW2</accession>
<dbReference type="Gene3D" id="1.10.1060.10">
    <property type="entry name" value="Alpha-helical ferredoxin"/>
    <property type="match status" value="1"/>
</dbReference>
<dbReference type="Gene3D" id="3.50.50.60">
    <property type="entry name" value="FAD/NAD(P)-binding domain"/>
    <property type="match status" value="2"/>
</dbReference>
<gene>
    <name evidence="3" type="ORF">LZC94_20870</name>
</gene>
<dbReference type="PRINTS" id="PR00419">
    <property type="entry name" value="ADXRDTASE"/>
</dbReference>
<feature type="domain" description="4Fe-4S ferredoxin-type" evidence="2">
    <location>
        <begin position="30"/>
        <end position="63"/>
    </location>
</feature>
<dbReference type="InterPro" id="IPR017896">
    <property type="entry name" value="4Fe4S_Fe-S-bd"/>
</dbReference>
<dbReference type="EMBL" id="CP089984">
    <property type="protein sequence ID" value="WXB19665.1"/>
    <property type="molecule type" value="Genomic_DNA"/>
</dbReference>
<evidence type="ECO:0000313" key="3">
    <source>
        <dbReference type="EMBL" id="WXB19665.1"/>
    </source>
</evidence>
<dbReference type="InterPro" id="IPR023753">
    <property type="entry name" value="FAD/NAD-binding_dom"/>
</dbReference>
<dbReference type="InterPro" id="IPR028261">
    <property type="entry name" value="DPD_II"/>
</dbReference>
<feature type="region of interest" description="Disordered" evidence="1">
    <location>
        <begin position="126"/>
        <end position="151"/>
    </location>
</feature>
<dbReference type="Pfam" id="PF14691">
    <property type="entry name" value="Fer4_20"/>
    <property type="match status" value="1"/>
</dbReference>
<dbReference type="PROSITE" id="PS51379">
    <property type="entry name" value="4FE4S_FER_2"/>
    <property type="match status" value="1"/>
</dbReference>
<sequence length="470" mass="49227">MNSLLELLSRLPAERDELELPDKKPTYSAAEAKAEADRCLYCADAPCIKACPTEIDIPTFIKKIATGNVRGSAKTIFEQNLLGYSCARVCPVEVLCVGACVYNAWHREPIAIGRLQRYATEKATAHGETPLLARSSGASRAPDGADEASSQAGGARKKVALVGAGPASLACAGYLALEGHDAVIFEKRALPGGLNTTGIAPYKLHAQDALHEIAWVEALGVAIQTGVEVGKDVRGEDLLRDYDAVYLGVGLGEDTKLRIPGEDGPGIYGATAWIEAMKLARAQGTSPKNARVLVIGGGNTAIDVARECALLGAAEVTMVYRRDTASMSGYAHEMEGARKEGVRLVTHATPVAFERDASGALTGLRVSLKSDTQGAPGEQVLACDMVAVAIGQSKMHAIAAEFPGVTVDGRGCIVADPATGATGNPKVFSGGDCINGGKEVVNAVADGRNTARHLERTWAGPRDARKTWPT</sequence>
<protein>
    <submittedName>
        <fullName evidence="3">FAD-dependent oxidoreductase</fullName>
    </submittedName>
</protein>
<keyword evidence="4" id="KW-1185">Reference proteome</keyword>
<dbReference type="PANTHER" id="PTHR42783:SF3">
    <property type="entry name" value="GLUTAMATE SYNTHASE [NADPH] SMALL CHAIN-RELATED"/>
    <property type="match status" value="1"/>
</dbReference>
<dbReference type="PANTHER" id="PTHR42783">
    <property type="entry name" value="GLUTAMATE SYNTHASE [NADPH] SMALL CHAIN"/>
    <property type="match status" value="1"/>
</dbReference>
<proteinExistence type="predicted"/>
<reference evidence="3 4" key="1">
    <citation type="submission" date="2021-12" db="EMBL/GenBank/DDBJ databases">
        <title>Discovery of the Pendulisporaceae a myxobacterial family with distinct sporulation behavior and unique specialized metabolism.</title>
        <authorList>
            <person name="Garcia R."/>
            <person name="Popoff A."/>
            <person name="Bader C.D."/>
            <person name="Loehr J."/>
            <person name="Walesch S."/>
            <person name="Walt C."/>
            <person name="Boldt J."/>
            <person name="Bunk B."/>
            <person name="Haeckl F.J.F.P.J."/>
            <person name="Gunesch A.P."/>
            <person name="Birkelbach J."/>
            <person name="Nuebel U."/>
            <person name="Pietschmann T."/>
            <person name="Bach T."/>
            <person name="Mueller R."/>
        </authorList>
    </citation>
    <scope>NUCLEOTIDE SEQUENCE [LARGE SCALE GENOMIC DNA]</scope>
    <source>
        <strain evidence="3 4">MSr11954</strain>
    </source>
</reference>
<dbReference type="InterPro" id="IPR009051">
    <property type="entry name" value="Helical_ferredxn"/>
</dbReference>
<dbReference type="Pfam" id="PF07992">
    <property type="entry name" value="Pyr_redox_2"/>
    <property type="match status" value="1"/>
</dbReference>
<dbReference type="Proteomes" id="UP001370348">
    <property type="component" value="Chromosome"/>
</dbReference>
<evidence type="ECO:0000313" key="4">
    <source>
        <dbReference type="Proteomes" id="UP001370348"/>
    </source>
</evidence>
<evidence type="ECO:0000259" key="2">
    <source>
        <dbReference type="PROSITE" id="PS51379"/>
    </source>
</evidence>
<dbReference type="InterPro" id="IPR036188">
    <property type="entry name" value="FAD/NAD-bd_sf"/>
</dbReference>
<organism evidence="3 4">
    <name type="scientific">Pendulispora albinea</name>
    <dbReference type="NCBI Taxonomy" id="2741071"/>
    <lineage>
        <taxon>Bacteria</taxon>
        <taxon>Pseudomonadati</taxon>
        <taxon>Myxococcota</taxon>
        <taxon>Myxococcia</taxon>
        <taxon>Myxococcales</taxon>
        <taxon>Sorangiineae</taxon>
        <taxon>Pendulisporaceae</taxon>
        <taxon>Pendulispora</taxon>
    </lineage>
</organism>
<dbReference type="RefSeq" id="WP_394829271.1">
    <property type="nucleotide sequence ID" value="NZ_CP089984.1"/>
</dbReference>
<dbReference type="SUPFAM" id="SSF46548">
    <property type="entry name" value="alpha-helical ferredoxin"/>
    <property type="match status" value="1"/>
</dbReference>
<dbReference type="SUPFAM" id="SSF51971">
    <property type="entry name" value="Nucleotide-binding domain"/>
    <property type="match status" value="1"/>
</dbReference>
<name>A0ABZ2MAW2_9BACT</name>